<evidence type="ECO:0000313" key="3">
    <source>
        <dbReference type="EMBL" id="KAH0571513.1"/>
    </source>
</evidence>
<dbReference type="EMBL" id="KI546157">
    <property type="protein sequence ID" value="EST42700.1"/>
    <property type="molecule type" value="Genomic_DNA"/>
</dbReference>
<dbReference type="Gene3D" id="3.60.15.10">
    <property type="entry name" value="Ribonuclease Z/Hydroxyacylglutathione hydrolase-like"/>
    <property type="match status" value="1"/>
</dbReference>
<gene>
    <name evidence="2" type="ORF">SS50377_17721</name>
    <name evidence="3" type="ORF">SS50377_25699</name>
</gene>
<evidence type="ECO:0000313" key="2">
    <source>
        <dbReference type="EMBL" id="EST42700.1"/>
    </source>
</evidence>
<dbReference type="OrthoDB" id="432169at2759"/>
<evidence type="ECO:0000313" key="4">
    <source>
        <dbReference type="Proteomes" id="UP000018208"/>
    </source>
</evidence>
<dbReference type="Gene3D" id="3.40.50.360">
    <property type="match status" value="1"/>
</dbReference>
<accession>V6LDX8</accession>
<keyword evidence="4" id="KW-1185">Reference proteome</keyword>
<dbReference type="CDD" id="cd07709">
    <property type="entry name" value="flavodiiron_proteins_MBL-fold"/>
    <property type="match status" value="1"/>
</dbReference>
<dbReference type="PIRSF" id="PIRSF005243">
    <property type="entry name" value="ROO"/>
    <property type="match status" value="1"/>
</dbReference>
<dbReference type="AlphaFoldDB" id="V6LDX8"/>
<dbReference type="GO" id="GO:0010181">
    <property type="term" value="F:FMN binding"/>
    <property type="evidence" value="ECO:0007669"/>
    <property type="project" value="InterPro"/>
</dbReference>
<feature type="domain" description="Flavodoxin-like" evidence="1">
    <location>
        <begin position="256"/>
        <end position="406"/>
    </location>
</feature>
<dbReference type="Pfam" id="PF19583">
    <property type="entry name" value="ODP"/>
    <property type="match status" value="1"/>
</dbReference>
<dbReference type="InterPro" id="IPR001279">
    <property type="entry name" value="Metallo-B-lactamas"/>
</dbReference>
<dbReference type="Proteomes" id="UP000018208">
    <property type="component" value="Unassembled WGS sequence"/>
</dbReference>
<protein>
    <submittedName>
        <fullName evidence="2">A-type flavoprotein</fullName>
    </submittedName>
</protein>
<dbReference type="InterPro" id="IPR045761">
    <property type="entry name" value="ODP_dom"/>
</dbReference>
<reference evidence="2 3" key="1">
    <citation type="journal article" date="2014" name="PLoS Genet.">
        <title>The Genome of Spironucleus salmonicida Highlights a Fish Pathogen Adapted to Fluctuating Environments.</title>
        <authorList>
            <person name="Xu F."/>
            <person name="Jerlstrom-Hultqvist J."/>
            <person name="Einarsson E."/>
            <person name="Astvaldsson A."/>
            <person name="Svard S.G."/>
            <person name="Andersson J.O."/>
        </authorList>
    </citation>
    <scope>NUCLEOTIDE SEQUENCE</scope>
    <source>
        <strain evidence="3">ATCC 50377</strain>
    </source>
</reference>
<dbReference type="GO" id="GO:0009055">
    <property type="term" value="F:electron transfer activity"/>
    <property type="evidence" value="ECO:0007669"/>
    <property type="project" value="InterPro"/>
</dbReference>
<dbReference type="InterPro" id="IPR036866">
    <property type="entry name" value="RibonucZ/Hydroxyglut_hydro"/>
</dbReference>
<organism evidence="2">
    <name type="scientific">Spironucleus salmonicida</name>
    <dbReference type="NCBI Taxonomy" id="348837"/>
    <lineage>
        <taxon>Eukaryota</taxon>
        <taxon>Metamonada</taxon>
        <taxon>Diplomonadida</taxon>
        <taxon>Hexamitidae</taxon>
        <taxon>Hexamitinae</taxon>
        <taxon>Spironucleus</taxon>
    </lineage>
</organism>
<dbReference type="EMBL" id="AUWU02000006">
    <property type="protein sequence ID" value="KAH0571513.1"/>
    <property type="molecule type" value="Genomic_DNA"/>
</dbReference>
<dbReference type="VEuPathDB" id="GiardiaDB:SS50377_25699"/>
<dbReference type="PROSITE" id="PS50902">
    <property type="entry name" value="FLAVODOXIN_LIKE"/>
    <property type="match status" value="1"/>
</dbReference>
<dbReference type="InterPro" id="IPR008254">
    <property type="entry name" value="Flavodoxin/NO_synth"/>
</dbReference>
<name>V6LDX8_9EUKA</name>
<reference evidence="3" key="2">
    <citation type="submission" date="2020-12" db="EMBL/GenBank/DDBJ databases">
        <title>New Spironucleus salmonicida genome in near-complete chromosomes.</title>
        <authorList>
            <person name="Xu F."/>
            <person name="Kurt Z."/>
            <person name="Jimenez-Gonzalez A."/>
            <person name="Astvaldsson A."/>
            <person name="Andersson J.O."/>
            <person name="Svard S.G."/>
        </authorList>
    </citation>
    <scope>NUCLEOTIDE SEQUENCE</scope>
    <source>
        <strain evidence="3">ATCC 50377</strain>
    </source>
</reference>
<sequence length="428" mass="49095">MMHMSSNEVLPQIQWVGAIDWTIRQFHGHETEEGTTYNSYLLQDDIITLVDSVKHTLIEEHIDRIGSIIDIQQIQQIIINHAEGDHTSGLPILMQRIPHAKLICNKLCKDLLVSQFPTLNDYEFEIIDEESIINTGNRELMFKFTKVHWPESMWTIDKENHILFSNDAFGQHIACTERYADEIHHFDHLMKLFKEYIANIVSPCRLICEKLVPFILEFEPKYILTAHGVCWRGEQLNHAVQYFIQFTTNVYNQNKIVILFDTIYNQTEHAAKLIASQIINCGMKYIICDVRVVGLTKIAAELLEAKGMIVGSPTINGCATPKIMSVLRYLSSLTLINGKHCAFFGAFGWNSKSIEKMVAIAILKGGGIEVQRFEFKFAISHEDGFKLINLGKVVVDTIRQYEKQKLQCSEQIKVEQGIPLEEQKLIQE</sequence>
<dbReference type="SMART" id="SM00849">
    <property type="entry name" value="Lactamase_B"/>
    <property type="match status" value="1"/>
</dbReference>
<proteinExistence type="predicted"/>
<dbReference type="SUPFAM" id="SSF52218">
    <property type="entry name" value="Flavoproteins"/>
    <property type="match status" value="1"/>
</dbReference>
<dbReference type="InterPro" id="IPR029039">
    <property type="entry name" value="Flavoprotein-like_sf"/>
</dbReference>
<dbReference type="GO" id="GO:0046872">
    <property type="term" value="F:metal ion binding"/>
    <property type="evidence" value="ECO:0007669"/>
    <property type="project" value="InterPro"/>
</dbReference>
<dbReference type="SUPFAM" id="SSF56281">
    <property type="entry name" value="Metallo-hydrolase/oxidoreductase"/>
    <property type="match status" value="1"/>
</dbReference>
<dbReference type="InterPro" id="IPR016440">
    <property type="entry name" value="Rubredoxin-O_OxRdtase"/>
</dbReference>
<evidence type="ECO:0000259" key="1">
    <source>
        <dbReference type="PROSITE" id="PS50902"/>
    </source>
</evidence>
<dbReference type="GO" id="GO:0016491">
    <property type="term" value="F:oxidoreductase activity"/>
    <property type="evidence" value="ECO:0007669"/>
    <property type="project" value="InterPro"/>
</dbReference>
<dbReference type="PANTHER" id="PTHR43717">
    <property type="entry name" value="ANAEROBIC NITRIC OXIDE REDUCTASE FLAVORUBREDOXIN"/>
    <property type="match status" value="1"/>
</dbReference>
<dbReference type="PANTHER" id="PTHR43717:SF1">
    <property type="entry name" value="ANAEROBIC NITRIC OXIDE REDUCTASE FLAVORUBREDOXIN"/>
    <property type="match status" value="1"/>
</dbReference>